<dbReference type="PROSITE" id="PS50994">
    <property type="entry name" value="INTEGRASE"/>
    <property type="match status" value="1"/>
</dbReference>
<dbReference type="SUPFAM" id="SSF56672">
    <property type="entry name" value="DNA/RNA polymerases"/>
    <property type="match status" value="1"/>
</dbReference>
<dbReference type="PANTHER" id="PTHR37984">
    <property type="entry name" value="PROTEIN CBG26694"/>
    <property type="match status" value="1"/>
</dbReference>
<dbReference type="AlphaFoldDB" id="A0A225W385"/>
<keyword evidence="1" id="KW-0808">Transferase</keyword>
<dbReference type="InterPro" id="IPR041373">
    <property type="entry name" value="RT_RNaseH"/>
</dbReference>
<keyword evidence="2" id="KW-0548">Nucleotidyltransferase</keyword>
<dbReference type="GO" id="GO:0016787">
    <property type="term" value="F:hydrolase activity"/>
    <property type="evidence" value="ECO:0007669"/>
    <property type="project" value="UniProtKB-KW"/>
</dbReference>
<gene>
    <name evidence="8" type="ORF">PHMEG_00015673</name>
</gene>
<dbReference type="PANTHER" id="PTHR37984:SF5">
    <property type="entry name" value="PROTEIN NYNRIN-LIKE"/>
    <property type="match status" value="1"/>
</dbReference>
<dbReference type="EMBL" id="NBNE01002158">
    <property type="protein sequence ID" value="OWZ11320.1"/>
    <property type="molecule type" value="Genomic_DNA"/>
</dbReference>
<dbReference type="FunFam" id="1.10.340.70:FF:000001">
    <property type="entry name" value="Retrovirus-related Pol polyprotein from transposon gypsy-like Protein"/>
    <property type="match status" value="1"/>
</dbReference>
<dbReference type="InterPro" id="IPR041588">
    <property type="entry name" value="Integrase_H2C2"/>
</dbReference>
<evidence type="ECO:0000256" key="3">
    <source>
        <dbReference type="ARBA" id="ARBA00022722"/>
    </source>
</evidence>
<evidence type="ECO:0000256" key="1">
    <source>
        <dbReference type="ARBA" id="ARBA00022679"/>
    </source>
</evidence>
<dbReference type="STRING" id="4795.A0A225W385"/>
<organism evidence="8 9">
    <name type="scientific">Phytophthora megakarya</name>
    <dbReference type="NCBI Taxonomy" id="4795"/>
    <lineage>
        <taxon>Eukaryota</taxon>
        <taxon>Sar</taxon>
        <taxon>Stramenopiles</taxon>
        <taxon>Oomycota</taxon>
        <taxon>Peronosporomycetes</taxon>
        <taxon>Peronosporales</taxon>
        <taxon>Peronosporaceae</taxon>
        <taxon>Phytophthora</taxon>
    </lineage>
</organism>
<keyword evidence="9" id="KW-1185">Reference proteome</keyword>
<keyword evidence="5" id="KW-0378">Hydrolase</keyword>
<proteinExistence type="predicted"/>
<feature type="domain" description="Integrase catalytic" evidence="7">
    <location>
        <begin position="446"/>
        <end position="600"/>
    </location>
</feature>
<dbReference type="InterPro" id="IPR012337">
    <property type="entry name" value="RNaseH-like_sf"/>
</dbReference>
<protein>
    <submittedName>
        <fullName evidence="8">Reverse transcriptase</fullName>
    </submittedName>
</protein>
<evidence type="ECO:0000313" key="8">
    <source>
        <dbReference type="EMBL" id="OWZ11320.1"/>
    </source>
</evidence>
<dbReference type="InterPro" id="IPR050951">
    <property type="entry name" value="Retrovirus_Pol_polyprotein"/>
</dbReference>
<dbReference type="OrthoDB" id="102014at2759"/>
<keyword evidence="6 8" id="KW-0695">RNA-directed DNA polymerase</keyword>
<dbReference type="GO" id="GO:0003676">
    <property type="term" value="F:nucleic acid binding"/>
    <property type="evidence" value="ECO:0007669"/>
    <property type="project" value="InterPro"/>
</dbReference>
<accession>A0A225W385</accession>
<dbReference type="SUPFAM" id="SSF53098">
    <property type="entry name" value="Ribonuclease H-like"/>
    <property type="match status" value="2"/>
</dbReference>
<evidence type="ECO:0000256" key="6">
    <source>
        <dbReference type="ARBA" id="ARBA00022918"/>
    </source>
</evidence>
<evidence type="ECO:0000313" key="9">
    <source>
        <dbReference type="Proteomes" id="UP000198211"/>
    </source>
</evidence>
<evidence type="ECO:0000256" key="2">
    <source>
        <dbReference type="ARBA" id="ARBA00022695"/>
    </source>
</evidence>
<dbReference type="Pfam" id="PF17917">
    <property type="entry name" value="RT_RNaseH"/>
    <property type="match status" value="1"/>
</dbReference>
<comment type="caution">
    <text evidence="8">The sequence shown here is derived from an EMBL/GenBank/DDBJ whole genome shotgun (WGS) entry which is preliminary data.</text>
</comment>
<keyword evidence="4" id="KW-0255">Endonuclease</keyword>
<dbReference type="Gene3D" id="3.30.420.10">
    <property type="entry name" value="Ribonuclease H-like superfamily/Ribonuclease H"/>
    <property type="match status" value="2"/>
</dbReference>
<dbReference type="Gene3D" id="1.10.340.70">
    <property type="match status" value="1"/>
</dbReference>
<dbReference type="InterPro" id="IPR043502">
    <property type="entry name" value="DNA/RNA_pol_sf"/>
</dbReference>
<dbReference type="Pfam" id="PF17921">
    <property type="entry name" value="Integrase_H2C2"/>
    <property type="match status" value="1"/>
</dbReference>
<evidence type="ECO:0000259" key="7">
    <source>
        <dbReference type="PROSITE" id="PS50994"/>
    </source>
</evidence>
<name>A0A225W385_9STRA</name>
<dbReference type="GO" id="GO:0015074">
    <property type="term" value="P:DNA integration"/>
    <property type="evidence" value="ECO:0007669"/>
    <property type="project" value="InterPro"/>
</dbReference>
<sequence length="600" mass="67932">MFVSRTLKSSELNYGIAEKEVLALLRILDLNYNALVKRPIQVLTRHSTLAWIFRSTALQRQLSQWAALLLPWTFKITKCVKGKDESLGALAASITPSSEAPIPTIRRDEELYAVSFDGSARVKRGGGAYSAILWKLPEWKVLKARSGYAEGLTVNEAAYHGFLLCLDLLEDLDPRSLVICEDSNLVTRQVRGEIDCKAPGLTLLRQRALDRLRVWPDHELLHNGSADSLTSAALQRQCGIEVESEKEIQDLVALNRLDEILIVKIEDEVAQISAVTIRSKVRSGVRMGSDPNSLREEVVRVLRIERIRQALDEESWISGLKQYLVGEIRDLTQEDAKVFGSIAINYEVDQSDLLLYCPTTKEAAADRDKLMRLVVPETLHQDILHHYHTSLQGGHQGIGRTYDRIRDHFHWGGLYKSVQRYVGECVDCETGKGRPRIQGESPGNLQATYPFQIIAMDHIPSLPRSFNGNIELLIFVDLFSGYVTAKASASRSAQTVAETYEECVFRRFGASEVIRHDREPGLMSDFFKSFNKILGQRQRATMAYRRQANGSADRMVQTTTRALKMYVQDLDQRDWEEYAERLTFAINSARDRIRGETPFT</sequence>
<evidence type="ECO:0000256" key="5">
    <source>
        <dbReference type="ARBA" id="ARBA00022801"/>
    </source>
</evidence>
<keyword evidence="3" id="KW-0540">Nuclease</keyword>
<dbReference type="Proteomes" id="UP000198211">
    <property type="component" value="Unassembled WGS sequence"/>
</dbReference>
<dbReference type="InterPro" id="IPR001584">
    <property type="entry name" value="Integrase_cat-core"/>
</dbReference>
<evidence type="ECO:0000256" key="4">
    <source>
        <dbReference type="ARBA" id="ARBA00022759"/>
    </source>
</evidence>
<reference evidence="9" key="1">
    <citation type="submission" date="2017-03" db="EMBL/GenBank/DDBJ databases">
        <title>Phytopthora megakarya and P. palmivora, two closely related causual agents of cacao black pod achieved similar genome size and gene model numbers by different mechanisms.</title>
        <authorList>
            <person name="Ali S."/>
            <person name="Shao J."/>
            <person name="Larry D.J."/>
            <person name="Kronmiller B."/>
            <person name="Shen D."/>
            <person name="Strem M.D."/>
            <person name="Melnick R.L."/>
            <person name="Guiltinan M.J."/>
            <person name="Tyler B.M."/>
            <person name="Meinhardt L.W."/>
            <person name="Bailey B.A."/>
        </authorList>
    </citation>
    <scope>NUCLEOTIDE SEQUENCE [LARGE SCALE GENOMIC DNA]</scope>
    <source>
        <strain evidence="9">zdho120</strain>
    </source>
</reference>
<dbReference type="InterPro" id="IPR036397">
    <property type="entry name" value="RNaseH_sf"/>
</dbReference>
<dbReference type="GO" id="GO:0003964">
    <property type="term" value="F:RNA-directed DNA polymerase activity"/>
    <property type="evidence" value="ECO:0007669"/>
    <property type="project" value="UniProtKB-KW"/>
</dbReference>
<dbReference type="GO" id="GO:0004519">
    <property type="term" value="F:endonuclease activity"/>
    <property type="evidence" value="ECO:0007669"/>
    <property type="project" value="UniProtKB-KW"/>
</dbReference>